<comment type="caution">
    <text evidence="3">The sequence shown here is derived from an EMBL/GenBank/DDBJ whole genome shotgun (WGS) entry which is preliminary data.</text>
</comment>
<dbReference type="InterPro" id="IPR005031">
    <property type="entry name" value="COQ10_START"/>
</dbReference>
<evidence type="ECO:0000256" key="1">
    <source>
        <dbReference type="SAM" id="MobiDB-lite"/>
    </source>
</evidence>
<evidence type="ECO:0000313" key="3">
    <source>
        <dbReference type="EMBL" id="GAA3643197.1"/>
    </source>
</evidence>
<dbReference type="SUPFAM" id="SSF55961">
    <property type="entry name" value="Bet v1-like"/>
    <property type="match status" value="1"/>
</dbReference>
<dbReference type="PANTHER" id="PTHR33824">
    <property type="entry name" value="POLYKETIDE CYCLASE/DEHYDRASE AND LIPID TRANSPORT SUPERFAMILY PROTEIN"/>
    <property type="match status" value="1"/>
</dbReference>
<dbReference type="Proteomes" id="UP001501490">
    <property type="component" value="Unassembled WGS sequence"/>
</dbReference>
<name>A0ABP7AZ18_9ACTN</name>
<dbReference type="Pfam" id="PF03364">
    <property type="entry name" value="Polyketide_cyc"/>
    <property type="match status" value="1"/>
</dbReference>
<dbReference type="Gene3D" id="3.30.530.20">
    <property type="match status" value="1"/>
</dbReference>
<reference evidence="4" key="1">
    <citation type="journal article" date="2019" name="Int. J. Syst. Evol. Microbiol.">
        <title>The Global Catalogue of Microorganisms (GCM) 10K type strain sequencing project: providing services to taxonomists for standard genome sequencing and annotation.</title>
        <authorList>
            <consortium name="The Broad Institute Genomics Platform"/>
            <consortium name="The Broad Institute Genome Sequencing Center for Infectious Disease"/>
            <person name="Wu L."/>
            <person name="Ma J."/>
        </authorList>
    </citation>
    <scope>NUCLEOTIDE SEQUENCE [LARGE SCALE GENOMIC DNA]</scope>
    <source>
        <strain evidence="4">JCM 16929</strain>
    </source>
</reference>
<evidence type="ECO:0000313" key="4">
    <source>
        <dbReference type="Proteomes" id="UP001501490"/>
    </source>
</evidence>
<evidence type="ECO:0000259" key="2">
    <source>
        <dbReference type="Pfam" id="PF03364"/>
    </source>
</evidence>
<sequence>MATVEKSVEVDVPVSTAYNQWTQFESFPEFMDGVESITQEGDTQTHWVVKVGGVRREFDTEIVQQTPDQIVSWRSTGGDTEGHTGRVTFEPLGPTTTRVNIELGWQPDGLTEKIGAALNFDQRQVDKSADDFKQFVESRGAETGAWRGDVGGSTTTG</sequence>
<dbReference type="RefSeq" id="WP_344810066.1">
    <property type="nucleotide sequence ID" value="NZ_BAABAB010000056.1"/>
</dbReference>
<dbReference type="CDD" id="cd07817">
    <property type="entry name" value="SRPBCC_8"/>
    <property type="match status" value="1"/>
</dbReference>
<accession>A0ABP7AZ18</accession>
<gene>
    <name evidence="3" type="ORF">GCM10022236_52320</name>
</gene>
<keyword evidence="4" id="KW-1185">Reference proteome</keyword>
<dbReference type="InterPro" id="IPR047137">
    <property type="entry name" value="ORF3"/>
</dbReference>
<proteinExistence type="predicted"/>
<protein>
    <submittedName>
        <fullName evidence="3">SRPBCC family protein</fullName>
    </submittedName>
</protein>
<dbReference type="EMBL" id="BAABAB010000056">
    <property type="protein sequence ID" value="GAA3643197.1"/>
    <property type="molecule type" value="Genomic_DNA"/>
</dbReference>
<feature type="region of interest" description="Disordered" evidence="1">
    <location>
        <begin position="138"/>
        <end position="157"/>
    </location>
</feature>
<dbReference type="PANTHER" id="PTHR33824:SF7">
    <property type="entry name" value="POLYKETIDE CYCLASE_DEHYDRASE AND LIPID TRANSPORT SUPERFAMILY PROTEIN"/>
    <property type="match status" value="1"/>
</dbReference>
<organism evidence="3 4">
    <name type="scientific">Microlunatus ginsengisoli</name>
    <dbReference type="NCBI Taxonomy" id="363863"/>
    <lineage>
        <taxon>Bacteria</taxon>
        <taxon>Bacillati</taxon>
        <taxon>Actinomycetota</taxon>
        <taxon>Actinomycetes</taxon>
        <taxon>Propionibacteriales</taxon>
        <taxon>Propionibacteriaceae</taxon>
        <taxon>Microlunatus</taxon>
    </lineage>
</organism>
<dbReference type="InterPro" id="IPR023393">
    <property type="entry name" value="START-like_dom_sf"/>
</dbReference>
<feature type="domain" description="Coenzyme Q-binding protein COQ10 START" evidence="2">
    <location>
        <begin position="10"/>
        <end position="127"/>
    </location>
</feature>